<organism evidence="1 2">
    <name type="scientific">Alicyclobacillus fodiniaquatilis</name>
    <dbReference type="NCBI Taxonomy" id="1661150"/>
    <lineage>
        <taxon>Bacteria</taxon>
        <taxon>Bacillati</taxon>
        <taxon>Bacillota</taxon>
        <taxon>Bacilli</taxon>
        <taxon>Bacillales</taxon>
        <taxon>Alicyclobacillaceae</taxon>
        <taxon>Alicyclobacillus</taxon>
    </lineage>
</organism>
<dbReference type="Proteomes" id="UP001597079">
    <property type="component" value="Unassembled WGS sequence"/>
</dbReference>
<dbReference type="Pfam" id="PF05521">
    <property type="entry name" value="Phage_HCP"/>
    <property type="match status" value="1"/>
</dbReference>
<accession>A0ABW4JIW6</accession>
<dbReference type="Gene3D" id="2.40.10.270">
    <property type="entry name" value="Bacteriophage SPP1 head-tail adaptor protein"/>
    <property type="match status" value="1"/>
</dbReference>
<dbReference type="InterPro" id="IPR038666">
    <property type="entry name" value="SSP1_head-tail_sf"/>
</dbReference>
<reference evidence="2" key="1">
    <citation type="journal article" date="2019" name="Int. J. Syst. Evol. Microbiol.">
        <title>The Global Catalogue of Microorganisms (GCM) 10K type strain sequencing project: providing services to taxonomists for standard genome sequencing and annotation.</title>
        <authorList>
            <consortium name="The Broad Institute Genomics Platform"/>
            <consortium name="The Broad Institute Genome Sequencing Center for Infectious Disease"/>
            <person name="Wu L."/>
            <person name="Ma J."/>
        </authorList>
    </citation>
    <scope>NUCLEOTIDE SEQUENCE [LARGE SCALE GENOMIC DNA]</scope>
    <source>
        <strain evidence="2">CGMCC 1.12286</strain>
    </source>
</reference>
<proteinExistence type="predicted"/>
<dbReference type="EMBL" id="JBHUCX010000028">
    <property type="protein sequence ID" value="MFD1675410.1"/>
    <property type="molecule type" value="Genomic_DNA"/>
</dbReference>
<dbReference type="InterPro" id="IPR008767">
    <property type="entry name" value="Phage_SPP1_head-tail_adaptor"/>
</dbReference>
<name>A0ABW4JIW6_9BACL</name>
<dbReference type="RefSeq" id="WP_377943282.1">
    <property type="nucleotide sequence ID" value="NZ_JBHUCX010000028.1"/>
</dbReference>
<dbReference type="NCBIfam" id="TIGR01563">
    <property type="entry name" value="gp16_SPP1"/>
    <property type="match status" value="1"/>
</dbReference>
<sequence>MMTRIGDLRRRVTLQSQQQTRDEDGMVNIAWVDVATVWASIVSVSGKEYFSAAAVNAETDKKVTIRYRSDVDSSWRVMVDGQVNEVIDPLDEDGTRRFLTLMCKAVMTG</sequence>
<evidence type="ECO:0000313" key="2">
    <source>
        <dbReference type="Proteomes" id="UP001597079"/>
    </source>
</evidence>
<protein>
    <submittedName>
        <fullName evidence="1">Phage head closure protein</fullName>
    </submittedName>
</protein>
<evidence type="ECO:0000313" key="1">
    <source>
        <dbReference type="EMBL" id="MFD1675410.1"/>
    </source>
</evidence>
<gene>
    <name evidence="1" type="ORF">ACFSB2_11965</name>
</gene>
<keyword evidence="2" id="KW-1185">Reference proteome</keyword>
<comment type="caution">
    <text evidence="1">The sequence shown here is derived from an EMBL/GenBank/DDBJ whole genome shotgun (WGS) entry which is preliminary data.</text>
</comment>